<dbReference type="Gene3D" id="3.40.50.1820">
    <property type="entry name" value="alpha/beta hydrolase"/>
    <property type="match status" value="1"/>
</dbReference>
<dbReference type="InterPro" id="IPR029058">
    <property type="entry name" value="AB_hydrolase_fold"/>
</dbReference>
<dbReference type="VEuPathDB" id="FungiDB:An02g13440"/>
<dbReference type="PANTHER" id="PTHR48081">
    <property type="entry name" value="AB HYDROLASE SUPERFAMILY PROTEIN C4A8.06C"/>
    <property type="match status" value="1"/>
</dbReference>
<organism evidence="3 4">
    <name type="scientific">Aspergillus niger</name>
    <dbReference type="NCBI Taxonomy" id="5061"/>
    <lineage>
        <taxon>Eukaryota</taxon>
        <taxon>Fungi</taxon>
        <taxon>Dikarya</taxon>
        <taxon>Ascomycota</taxon>
        <taxon>Pezizomycotina</taxon>
        <taxon>Eurotiomycetes</taxon>
        <taxon>Eurotiomycetidae</taxon>
        <taxon>Eurotiales</taxon>
        <taxon>Aspergillaceae</taxon>
        <taxon>Aspergillus</taxon>
        <taxon>Aspergillus subgen. Circumdati</taxon>
    </lineage>
</organism>
<dbReference type="InterPro" id="IPR013094">
    <property type="entry name" value="AB_hydrolase_3"/>
</dbReference>
<name>A0A100IPA3_ASPNG</name>
<dbReference type="Proteomes" id="UP000068243">
    <property type="component" value="Unassembled WGS sequence"/>
</dbReference>
<dbReference type="EMBL" id="BCMY01000013">
    <property type="protein sequence ID" value="GAQ44561.1"/>
    <property type="molecule type" value="Genomic_DNA"/>
</dbReference>
<evidence type="ECO:0000313" key="3">
    <source>
        <dbReference type="EMBL" id="GAQ44561.1"/>
    </source>
</evidence>
<dbReference type="Pfam" id="PF07859">
    <property type="entry name" value="Abhydrolase_3"/>
    <property type="match status" value="1"/>
</dbReference>
<dbReference type="PANTHER" id="PTHR48081:SF8">
    <property type="entry name" value="ALPHA_BETA HYDROLASE FOLD-3 DOMAIN-CONTAINING PROTEIN-RELATED"/>
    <property type="match status" value="1"/>
</dbReference>
<dbReference type="VEuPathDB" id="FungiDB:ASPNIDRAFT2_1165527"/>
<dbReference type="OrthoDB" id="408631at2759"/>
<dbReference type="AlphaFoldDB" id="A0A100IPA3"/>
<dbReference type="VEuPathDB" id="FungiDB:ATCC64974_52070"/>
<protein>
    <submittedName>
        <fullName evidence="3">Pc21g09740</fullName>
    </submittedName>
</protein>
<dbReference type="OMA" id="RIHAYNT"/>
<accession>A0A100IPA3</accession>
<dbReference type="VEuPathDB" id="FungiDB:M747DRAFT_293727"/>
<keyword evidence="1" id="KW-0378">Hydrolase</keyword>
<reference evidence="4" key="1">
    <citation type="journal article" date="2016" name="Genome Announc.">
        <title>Draft genome sequence of Aspergillus niger strain An76.</title>
        <authorList>
            <person name="Gong W."/>
            <person name="Cheng Z."/>
            <person name="Zhang H."/>
            <person name="Liu L."/>
            <person name="Gao P."/>
            <person name="Wang L."/>
        </authorList>
    </citation>
    <scope>NUCLEOTIDE SEQUENCE [LARGE SCALE GENOMIC DNA]</scope>
    <source>
        <strain evidence="4">An76</strain>
    </source>
</reference>
<dbReference type="InterPro" id="IPR050300">
    <property type="entry name" value="GDXG_lipolytic_enzyme"/>
</dbReference>
<sequence>MPKLDLMSRVREARASGLSNPAWLTAHPDEVNQVPSREHDRTIRVHVYNTRKEVQGPVPVLINFHGSGFIMPLHGSDDEFALSVVRNTGYMVLDCSYRLAPEHPWPAALQDAEDVVRWVLAQPARFDLYSLTLSGFSAGANLALVLSTEVLRAHTVSQVVAIYPVTNLACNFRLELAPDTTGPDALPVEMMELFVEAYLPVNCDPGNVFVSPAFSPVEKFPNRLFIATAARDRLCPAAEELAERIGKTNKYVETVRFSGCEHGFDREYMRGSLEEMAKDHLYDRVAAFLNGC</sequence>
<evidence type="ECO:0000313" key="4">
    <source>
        <dbReference type="Proteomes" id="UP000068243"/>
    </source>
</evidence>
<evidence type="ECO:0000256" key="1">
    <source>
        <dbReference type="ARBA" id="ARBA00022801"/>
    </source>
</evidence>
<feature type="domain" description="Alpha/beta hydrolase fold-3" evidence="2">
    <location>
        <begin position="61"/>
        <end position="264"/>
    </location>
</feature>
<evidence type="ECO:0000259" key="2">
    <source>
        <dbReference type="Pfam" id="PF07859"/>
    </source>
</evidence>
<comment type="caution">
    <text evidence="3">The sequence shown here is derived from an EMBL/GenBank/DDBJ whole genome shotgun (WGS) entry which is preliminary data.</text>
</comment>
<gene>
    <name evidence="3" type="ORF">ABL_07222</name>
</gene>
<dbReference type="SUPFAM" id="SSF53474">
    <property type="entry name" value="alpha/beta-Hydrolases"/>
    <property type="match status" value="1"/>
</dbReference>
<dbReference type="GO" id="GO:0016787">
    <property type="term" value="F:hydrolase activity"/>
    <property type="evidence" value="ECO:0007669"/>
    <property type="project" value="UniProtKB-KW"/>
</dbReference>
<proteinExistence type="predicted"/>